<sequence>MPTLTKLVSMQEAAQHNTKDDCWVVIDGKILMFHRFSTCTEALDFSGILQWMGLGAWASYTLANYFLLHHIGFLFGHVLLNWQFETCKLQQVYDVTSYLDEHPGGDDVILSATEPHCEELKNNKSTMMHTDCNLVPVIHTEGKDATEEFEDAGHSKDARDLMETFCVAELDPSAATIPEPEVSSSKQVDMIQKIKDLPLQYWAVPAALVGISVGVGFLYLRRK</sequence>
<dbReference type="PANTHER" id="PTHR19359">
    <property type="entry name" value="CYTOCHROME B5"/>
    <property type="match status" value="1"/>
</dbReference>
<dbReference type="PANTHER" id="PTHR19359:SF25">
    <property type="entry name" value="CYTOCHROME B5 HEME-BINDING DOMAIN-CONTAINING PROTEIN"/>
    <property type="match status" value="1"/>
</dbReference>
<feature type="transmembrane region" description="Helical" evidence="5">
    <location>
        <begin position="199"/>
        <end position="220"/>
    </location>
</feature>
<dbReference type="Pfam" id="PF00173">
    <property type="entry name" value="Cyt-b5"/>
    <property type="match status" value="1"/>
</dbReference>
<evidence type="ECO:0000256" key="2">
    <source>
        <dbReference type="ARBA" id="ARBA00022723"/>
    </source>
</evidence>
<keyword evidence="5" id="KW-1133">Transmembrane helix</keyword>
<comment type="caution">
    <text evidence="7">The sequence shown here is derived from an EMBL/GenBank/DDBJ whole genome shotgun (WGS) entry which is preliminary data.</text>
</comment>
<keyword evidence="3 5" id="KW-0408">Iron</keyword>
<dbReference type="InterPro" id="IPR018506">
    <property type="entry name" value="Cyt_B5_heme-BS"/>
</dbReference>
<organism evidence="7 8">
    <name type="scientific">Carnegiea gigantea</name>
    <dbReference type="NCBI Taxonomy" id="171969"/>
    <lineage>
        <taxon>Eukaryota</taxon>
        <taxon>Viridiplantae</taxon>
        <taxon>Streptophyta</taxon>
        <taxon>Embryophyta</taxon>
        <taxon>Tracheophyta</taxon>
        <taxon>Spermatophyta</taxon>
        <taxon>Magnoliopsida</taxon>
        <taxon>eudicotyledons</taxon>
        <taxon>Gunneridae</taxon>
        <taxon>Pentapetalae</taxon>
        <taxon>Caryophyllales</taxon>
        <taxon>Cactineae</taxon>
        <taxon>Cactaceae</taxon>
        <taxon>Cactoideae</taxon>
        <taxon>Echinocereeae</taxon>
        <taxon>Carnegiea</taxon>
    </lineage>
</organism>
<dbReference type="EMBL" id="JAKOGI010000182">
    <property type="protein sequence ID" value="KAJ8440887.1"/>
    <property type="molecule type" value="Genomic_DNA"/>
</dbReference>
<keyword evidence="5" id="KW-0812">Transmembrane</keyword>
<feature type="domain" description="Cytochrome b5 heme-binding" evidence="6">
    <location>
        <begin position="5"/>
        <end position="171"/>
    </location>
</feature>
<dbReference type="AlphaFoldDB" id="A0A9Q1KCS5"/>
<name>A0A9Q1KCS5_9CARY</name>
<keyword evidence="1 5" id="KW-0349">Heme</keyword>
<dbReference type="GO" id="GO:0016020">
    <property type="term" value="C:membrane"/>
    <property type="evidence" value="ECO:0007669"/>
    <property type="project" value="TreeGrafter"/>
</dbReference>
<dbReference type="GO" id="GO:0020037">
    <property type="term" value="F:heme binding"/>
    <property type="evidence" value="ECO:0007669"/>
    <property type="project" value="UniProtKB-UniRule"/>
</dbReference>
<evidence type="ECO:0000259" key="6">
    <source>
        <dbReference type="PROSITE" id="PS50255"/>
    </source>
</evidence>
<keyword evidence="8" id="KW-1185">Reference proteome</keyword>
<evidence type="ECO:0000256" key="4">
    <source>
        <dbReference type="ARBA" id="ARBA00038168"/>
    </source>
</evidence>
<proteinExistence type="inferred from homology"/>
<dbReference type="InterPro" id="IPR050668">
    <property type="entry name" value="Cytochrome_b5"/>
</dbReference>
<keyword evidence="2 5" id="KW-0479">Metal-binding</keyword>
<evidence type="ECO:0000313" key="8">
    <source>
        <dbReference type="Proteomes" id="UP001153076"/>
    </source>
</evidence>
<dbReference type="PROSITE" id="PS00191">
    <property type="entry name" value="CYTOCHROME_B5_1"/>
    <property type="match status" value="1"/>
</dbReference>
<dbReference type="InterPro" id="IPR036400">
    <property type="entry name" value="Cyt_B5-like_heme/steroid_sf"/>
</dbReference>
<protein>
    <recommendedName>
        <fullName evidence="6">Cytochrome b5 heme-binding domain-containing protein</fullName>
    </recommendedName>
</protein>
<gene>
    <name evidence="7" type="ORF">Cgig2_022743</name>
</gene>
<dbReference type="SMART" id="SM01117">
    <property type="entry name" value="Cyt-b5"/>
    <property type="match status" value="1"/>
</dbReference>
<reference evidence="7" key="1">
    <citation type="submission" date="2022-04" db="EMBL/GenBank/DDBJ databases">
        <title>Carnegiea gigantea Genome sequencing and assembly v2.</title>
        <authorList>
            <person name="Copetti D."/>
            <person name="Sanderson M.J."/>
            <person name="Burquez A."/>
            <person name="Wojciechowski M.F."/>
        </authorList>
    </citation>
    <scope>NUCLEOTIDE SEQUENCE</scope>
    <source>
        <strain evidence="7">SGP5-SGP5p</strain>
        <tissue evidence="7">Aerial part</tissue>
    </source>
</reference>
<dbReference type="PROSITE" id="PS50255">
    <property type="entry name" value="CYTOCHROME_B5_2"/>
    <property type="match status" value="1"/>
</dbReference>
<evidence type="ECO:0000256" key="1">
    <source>
        <dbReference type="ARBA" id="ARBA00022617"/>
    </source>
</evidence>
<comment type="similarity">
    <text evidence="4 5">Belongs to the cytochrome b5 family.</text>
</comment>
<accession>A0A9Q1KCS5</accession>
<dbReference type="SUPFAM" id="SSF55856">
    <property type="entry name" value="Cytochrome b5-like heme/steroid binding domain"/>
    <property type="match status" value="2"/>
</dbReference>
<dbReference type="OrthoDB" id="260519at2759"/>
<keyword evidence="5" id="KW-0472">Membrane</keyword>
<dbReference type="InterPro" id="IPR001199">
    <property type="entry name" value="Cyt_B5-like_heme/steroid-bd"/>
</dbReference>
<evidence type="ECO:0000256" key="3">
    <source>
        <dbReference type="ARBA" id="ARBA00023004"/>
    </source>
</evidence>
<evidence type="ECO:0000256" key="5">
    <source>
        <dbReference type="RuleBase" id="RU362121"/>
    </source>
</evidence>
<dbReference type="Gene3D" id="3.10.120.10">
    <property type="entry name" value="Cytochrome b5-like heme/steroid binding domain"/>
    <property type="match status" value="1"/>
</dbReference>
<evidence type="ECO:0000313" key="7">
    <source>
        <dbReference type="EMBL" id="KAJ8440887.1"/>
    </source>
</evidence>
<dbReference type="GO" id="GO:0046872">
    <property type="term" value="F:metal ion binding"/>
    <property type="evidence" value="ECO:0007669"/>
    <property type="project" value="UniProtKB-UniRule"/>
</dbReference>
<dbReference type="Proteomes" id="UP001153076">
    <property type="component" value="Unassembled WGS sequence"/>
</dbReference>